<protein>
    <submittedName>
        <fullName evidence="1">Uncharacterized protein</fullName>
    </submittedName>
</protein>
<reference evidence="2" key="1">
    <citation type="submission" date="2015-07" db="EMBL/GenBank/DDBJ databases">
        <title>Fjat-10053 dsm26.</title>
        <authorList>
            <person name="Liu B."/>
            <person name="Wang J."/>
            <person name="Zhu Y."/>
            <person name="Liu G."/>
            <person name="Chen Q."/>
            <person name="Chen Z."/>
            <person name="Lan J."/>
            <person name="Che J."/>
            <person name="Ge C."/>
            <person name="Shi H."/>
            <person name="Pan Z."/>
            <person name="Liu X."/>
        </authorList>
    </citation>
    <scope>NUCLEOTIDE SEQUENCE [LARGE SCALE GENOMIC DNA]</scope>
    <source>
        <strain evidence="2">DSM 26</strain>
    </source>
</reference>
<organism evidence="1 2">
    <name type="scientific">Virgibacillus pantothenticus</name>
    <dbReference type="NCBI Taxonomy" id="1473"/>
    <lineage>
        <taxon>Bacteria</taxon>
        <taxon>Bacillati</taxon>
        <taxon>Bacillota</taxon>
        <taxon>Bacilli</taxon>
        <taxon>Bacillales</taxon>
        <taxon>Bacillaceae</taxon>
        <taxon>Virgibacillus</taxon>
    </lineage>
</organism>
<evidence type="ECO:0000313" key="2">
    <source>
        <dbReference type="Proteomes" id="UP000036780"/>
    </source>
</evidence>
<dbReference type="GeneID" id="66870601"/>
<gene>
    <name evidence="1" type="ORF">AFK71_17895</name>
</gene>
<dbReference type="RefSeq" id="WP_050352831.1">
    <property type="nucleotide sequence ID" value="NZ_CP073011.1"/>
</dbReference>
<keyword evidence="2" id="KW-1185">Reference proteome</keyword>
<dbReference type="Proteomes" id="UP000036780">
    <property type="component" value="Unassembled WGS sequence"/>
</dbReference>
<accession>A0A0L0QNZ4</accession>
<sequence length="192" mass="23784">MHLKKIRGWKRRIKQLEEWKKDSNLLDINSLRMYGVEYRKIFNFVERYFIPNWFKREIVLSFIDVFKRWEAQAKDEFEEFYMCLHINETDIFDSEIIIIIAEAINLYKSKFKKVKNYIPMPDWIITFDNKEWSPYYLHSVWLQDEINLLSDADKRKLMKQLVRVNKNKVNSRELQEYIIRDSIFWCLDIEYT</sequence>
<dbReference type="EMBL" id="LGTO01000007">
    <property type="protein sequence ID" value="KNE20261.1"/>
    <property type="molecule type" value="Genomic_DNA"/>
</dbReference>
<dbReference type="OrthoDB" id="6656969at2"/>
<name>A0A0L0QNZ4_VIRPA</name>
<evidence type="ECO:0000313" key="1">
    <source>
        <dbReference type="EMBL" id="KNE20261.1"/>
    </source>
</evidence>
<proteinExistence type="predicted"/>
<dbReference type="PATRIC" id="fig|1473.5.peg.2303"/>
<comment type="caution">
    <text evidence="1">The sequence shown here is derived from an EMBL/GenBank/DDBJ whole genome shotgun (WGS) entry which is preliminary data.</text>
</comment>
<dbReference type="AlphaFoldDB" id="A0A0L0QNZ4"/>